<dbReference type="Gene3D" id="1.20.1250.20">
    <property type="entry name" value="MFS general substrate transporter like domains"/>
    <property type="match status" value="1"/>
</dbReference>
<evidence type="ECO:0000256" key="1">
    <source>
        <dbReference type="SAM" id="Phobius"/>
    </source>
</evidence>
<reference evidence="3" key="1">
    <citation type="journal article" date="2019" name="Int. J. Syst. Evol. Microbiol.">
        <title>The Global Catalogue of Microorganisms (GCM) 10K type strain sequencing project: providing services to taxonomists for standard genome sequencing and annotation.</title>
        <authorList>
            <consortium name="The Broad Institute Genomics Platform"/>
            <consortium name="The Broad Institute Genome Sequencing Center for Infectious Disease"/>
            <person name="Wu L."/>
            <person name="Ma J."/>
        </authorList>
    </citation>
    <scope>NUCLEOTIDE SEQUENCE [LARGE SCALE GENOMIC DNA]</scope>
    <source>
        <strain evidence="3">CGMCC 1.12859</strain>
    </source>
</reference>
<feature type="transmembrane region" description="Helical" evidence="1">
    <location>
        <begin position="146"/>
        <end position="167"/>
    </location>
</feature>
<feature type="transmembrane region" description="Helical" evidence="1">
    <location>
        <begin position="228"/>
        <end position="254"/>
    </location>
</feature>
<sequence length="456" mass="46269">MNGTALSRRRLLGYGVGSVGTGVFSTVPGLLLLFFMTDTLGVPAGVAGLVVTLPKAWDVLLNPLVGAASDREAIRTGRRSRLLLAGAFAVPAAFAVMFCCPFTGGAAAVWVTVTFVLAASVFSVFQVPYVALPAEMSDYSTERTRVMVWRIVFLTLGILVAGGLAPALVDAAGGGRTGYAVMGVTVALTIGVTMTIPALGTRWVRSRPGPEPLGLVAAFRTARGNRAFFALLTSFVLQAAAVAVMLAAAPYVAVYRLGSYGLTSVLFVCLVAPSAAAVPLWARAAGRFGRLRCLVAATVGYALAAAALLPALTAGSVPAVLALCMVLGVAYAALQVLPLALLPDTVLADAARTGHTQAGAFTGLWTAGETGALAAGPGAYSLALAATGFVSSTLDHPVAQSAAARTGVLLGFSLVPAALMLLSLPALRRYGRHAATATAATAVPNNSPTATAKDPV</sequence>
<name>A0ABW2FSQ8_9ACTN</name>
<feature type="transmembrane region" description="Helical" evidence="1">
    <location>
        <begin position="110"/>
        <end position="134"/>
    </location>
</feature>
<dbReference type="Proteomes" id="UP001596435">
    <property type="component" value="Unassembled WGS sequence"/>
</dbReference>
<keyword evidence="3" id="KW-1185">Reference proteome</keyword>
<organism evidence="2 3">
    <name type="scientific">Kitasatospora paranensis</name>
    <dbReference type="NCBI Taxonomy" id="258053"/>
    <lineage>
        <taxon>Bacteria</taxon>
        <taxon>Bacillati</taxon>
        <taxon>Actinomycetota</taxon>
        <taxon>Actinomycetes</taxon>
        <taxon>Kitasatosporales</taxon>
        <taxon>Streptomycetaceae</taxon>
        <taxon>Kitasatospora</taxon>
    </lineage>
</organism>
<dbReference type="SUPFAM" id="SSF103473">
    <property type="entry name" value="MFS general substrate transporter"/>
    <property type="match status" value="1"/>
</dbReference>
<proteinExistence type="predicted"/>
<protein>
    <submittedName>
        <fullName evidence="2">MFS transporter</fullName>
    </submittedName>
</protein>
<feature type="transmembrane region" description="Helical" evidence="1">
    <location>
        <begin position="42"/>
        <end position="61"/>
    </location>
</feature>
<dbReference type="EMBL" id="JBHTAJ010000018">
    <property type="protein sequence ID" value="MFC7180305.1"/>
    <property type="molecule type" value="Genomic_DNA"/>
</dbReference>
<accession>A0ABW2FSQ8</accession>
<feature type="transmembrane region" description="Helical" evidence="1">
    <location>
        <begin position="363"/>
        <end position="390"/>
    </location>
</feature>
<keyword evidence="1" id="KW-0472">Membrane</keyword>
<feature type="transmembrane region" description="Helical" evidence="1">
    <location>
        <begin position="82"/>
        <end position="104"/>
    </location>
</feature>
<dbReference type="PANTHER" id="PTHR11328:SF24">
    <property type="entry name" value="MAJOR FACILITATOR SUPERFAMILY (MFS) PROFILE DOMAIN-CONTAINING PROTEIN"/>
    <property type="match status" value="1"/>
</dbReference>
<feature type="transmembrane region" description="Helical" evidence="1">
    <location>
        <begin position="402"/>
        <end position="422"/>
    </location>
</feature>
<feature type="transmembrane region" description="Helical" evidence="1">
    <location>
        <begin position="260"/>
        <end position="282"/>
    </location>
</feature>
<dbReference type="InterPro" id="IPR036259">
    <property type="entry name" value="MFS_trans_sf"/>
</dbReference>
<evidence type="ECO:0000313" key="3">
    <source>
        <dbReference type="Proteomes" id="UP001596435"/>
    </source>
</evidence>
<gene>
    <name evidence="2" type="ORF">ACFQMG_12145</name>
</gene>
<keyword evidence="1" id="KW-0812">Transmembrane</keyword>
<feature type="transmembrane region" description="Helical" evidence="1">
    <location>
        <begin position="294"/>
        <end position="313"/>
    </location>
</feature>
<keyword evidence="1" id="KW-1133">Transmembrane helix</keyword>
<dbReference type="Pfam" id="PF13347">
    <property type="entry name" value="MFS_2"/>
    <property type="match status" value="1"/>
</dbReference>
<dbReference type="InterPro" id="IPR039672">
    <property type="entry name" value="MFS_2"/>
</dbReference>
<feature type="transmembrane region" description="Helical" evidence="1">
    <location>
        <begin position="179"/>
        <end position="199"/>
    </location>
</feature>
<feature type="transmembrane region" description="Helical" evidence="1">
    <location>
        <begin position="319"/>
        <end position="342"/>
    </location>
</feature>
<comment type="caution">
    <text evidence="2">The sequence shown here is derived from an EMBL/GenBank/DDBJ whole genome shotgun (WGS) entry which is preliminary data.</text>
</comment>
<dbReference type="PANTHER" id="PTHR11328">
    <property type="entry name" value="MAJOR FACILITATOR SUPERFAMILY DOMAIN-CONTAINING PROTEIN"/>
    <property type="match status" value="1"/>
</dbReference>
<feature type="transmembrane region" description="Helical" evidence="1">
    <location>
        <begin position="12"/>
        <end position="36"/>
    </location>
</feature>
<dbReference type="RefSeq" id="WP_345705014.1">
    <property type="nucleotide sequence ID" value="NZ_BAABKV010000001.1"/>
</dbReference>
<evidence type="ECO:0000313" key="2">
    <source>
        <dbReference type="EMBL" id="MFC7180305.1"/>
    </source>
</evidence>